<feature type="compositionally biased region" description="Basic and acidic residues" evidence="1">
    <location>
        <begin position="375"/>
        <end position="390"/>
    </location>
</feature>
<feature type="region of interest" description="Disordered" evidence="1">
    <location>
        <begin position="501"/>
        <end position="546"/>
    </location>
</feature>
<organism evidence="2 3">
    <name type="scientific">Frankliniella occidentalis</name>
    <name type="common">Western flower thrips</name>
    <name type="synonym">Euthrips occidentalis</name>
    <dbReference type="NCBI Taxonomy" id="133901"/>
    <lineage>
        <taxon>Eukaryota</taxon>
        <taxon>Metazoa</taxon>
        <taxon>Ecdysozoa</taxon>
        <taxon>Arthropoda</taxon>
        <taxon>Hexapoda</taxon>
        <taxon>Insecta</taxon>
        <taxon>Pterygota</taxon>
        <taxon>Neoptera</taxon>
        <taxon>Paraneoptera</taxon>
        <taxon>Thysanoptera</taxon>
        <taxon>Terebrantia</taxon>
        <taxon>Thripoidea</taxon>
        <taxon>Thripidae</taxon>
        <taxon>Frankliniella</taxon>
    </lineage>
</organism>
<feature type="compositionally biased region" description="Basic and acidic residues" evidence="1">
    <location>
        <begin position="646"/>
        <end position="673"/>
    </location>
</feature>
<accession>A0A6J1RU17</accession>
<feature type="compositionally biased region" description="Basic and acidic residues" evidence="1">
    <location>
        <begin position="125"/>
        <end position="134"/>
    </location>
</feature>
<dbReference type="KEGG" id="foc:113202025"/>
<keyword evidence="2" id="KW-1185">Reference proteome</keyword>
<feature type="compositionally biased region" description="Gly residues" evidence="1">
    <location>
        <begin position="105"/>
        <end position="114"/>
    </location>
</feature>
<gene>
    <name evidence="3" type="primary">LOC113202025</name>
</gene>
<dbReference type="AlphaFoldDB" id="A0A6J1RU17"/>
<dbReference type="OrthoDB" id="6426920at2759"/>
<feature type="compositionally biased region" description="Basic and acidic residues" evidence="1">
    <location>
        <begin position="1"/>
        <end position="16"/>
    </location>
</feature>
<feature type="compositionally biased region" description="Basic residues" evidence="1">
    <location>
        <begin position="271"/>
        <end position="281"/>
    </location>
</feature>
<dbReference type="Proteomes" id="UP000504606">
    <property type="component" value="Unplaced"/>
</dbReference>
<feature type="compositionally biased region" description="Basic residues" evidence="1">
    <location>
        <begin position="736"/>
        <end position="746"/>
    </location>
</feature>
<feature type="region of interest" description="Disordered" evidence="1">
    <location>
        <begin position="736"/>
        <end position="856"/>
    </location>
</feature>
<evidence type="ECO:0000313" key="3">
    <source>
        <dbReference type="RefSeq" id="XP_026271848.1"/>
    </source>
</evidence>
<reference evidence="3" key="1">
    <citation type="submission" date="2025-08" db="UniProtKB">
        <authorList>
            <consortium name="RefSeq"/>
        </authorList>
    </citation>
    <scope>IDENTIFICATION</scope>
    <source>
        <tissue evidence="3">Whole organism</tissue>
    </source>
</reference>
<feature type="region of interest" description="Disordered" evidence="1">
    <location>
        <begin position="368"/>
        <end position="393"/>
    </location>
</feature>
<feature type="region of interest" description="Disordered" evidence="1">
    <location>
        <begin position="1"/>
        <end position="60"/>
    </location>
</feature>
<dbReference type="RefSeq" id="XP_026271848.1">
    <property type="nucleotide sequence ID" value="XM_026416063.2"/>
</dbReference>
<evidence type="ECO:0000256" key="1">
    <source>
        <dbReference type="SAM" id="MobiDB-lite"/>
    </source>
</evidence>
<dbReference type="GeneID" id="113202025"/>
<feature type="region of interest" description="Disordered" evidence="1">
    <location>
        <begin position="568"/>
        <end position="626"/>
    </location>
</feature>
<evidence type="ECO:0000313" key="2">
    <source>
        <dbReference type="Proteomes" id="UP000504606"/>
    </source>
</evidence>
<feature type="region of interest" description="Disordered" evidence="1">
    <location>
        <begin position="639"/>
        <end position="717"/>
    </location>
</feature>
<feature type="compositionally biased region" description="Basic and acidic residues" evidence="1">
    <location>
        <begin position="48"/>
        <end position="60"/>
    </location>
</feature>
<proteinExistence type="predicted"/>
<feature type="region of interest" description="Disordered" evidence="1">
    <location>
        <begin position="233"/>
        <end position="298"/>
    </location>
</feature>
<name>A0A6J1RU17_FRAOC</name>
<feature type="region of interest" description="Disordered" evidence="1">
    <location>
        <begin position="97"/>
        <end position="183"/>
    </location>
</feature>
<feature type="compositionally biased region" description="Polar residues" evidence="1">
    <location>
        <begin position="568"/>
        <end position="584"/>
    </location>
</feature>
<sequence>MARDWPEPETEPKAPDKAAVASEKPCETAVAGMKSEKDVAEASGACKPAEDKKDSGVSSLDDRGLQALLDEAIAYKNPKDREQSSDLFKELLAKVEADEREHSGGQRGISGIGGSSSRYRRGLSRKGDVSERNSRGGSLQNLVHALNSDLDHSGSSNRKRGGRRNPQPQVSVSARQREGGSLPCNVNADFYGAAALLRSHDDVGTSTSLKKRHHPTPIDDVVTGNSYSYKLPSASGARTADDLSGYRVSHSGKRATDSLDDIETAASRGPGNKRRELKKLGHSSDAIFPESTSDGISSMEDLSKEAENNRLGDIKNENENLIDFCATELASYYLNRHNNVDRSTSDHSVVEIDSPSQLNGPSMLGVSMNGSVRPGPDHRWIKSESRKDDNMDGTEMIPIERTSEIPKYSALRPNDHEVDQPIKSDLMSRKSARSNGEHMVPFSTIFQDADFAGGDSMRRILDAEVDKSAARPRTLFQVQSLDKNMHLLRVDAPRLSSFLTKESEKRNLDENGNALQQGTGSERKSRARKNKTDNNNYVLSEAIPGHRGGTQDINELILFIESPSNCQDVKSTVSGKNNRNTNGPVNIKDSKQRNSSSNGKRSETTGVKVKAEKRKSNEKQKLQKSNSLEEISFTKLSDLTSSDVPSVEKDLQERQSKKQLTLDKEIPVRESRQKTARTSGNIGSNRGNSGGNGSINRKQRESSSVHRVTPQPSESINSFIQGGDLVIADPAEFHVVTKKQRKKKSGRSSSIGRNERSHHAAQSNNYHREGHSRRSATVDDSDSNILYQYRTAPYRSESPDHSEHQHHRRKSTSSMPPSDKSADSSDLDSVHSLPISPTTPRQVLEKTSTSSGSTPQASYADIARMASAMSPPQGCPLTSGSASQALNQLDAQSQGLPTTKWPSVGQTKPSAPLWTANVTLLTATSLPASHEEGGDQCFTAPVPAVSSSMNCSSTKRDAMTNTISPQESESDCSSVGNLLSDLSYPPLCETGKSPPTVPPQTVTQCVQTFISQASRTSPAISPGVTMANCVDVEDSAKRAASPAAFDSVRDSSRTSALDRPAVIILDEAETETTLNGDPELTFGFEINEMLLSGTCAASSDEEVEARLESQAPAKAQPIISVANINLDKIVAFVGRAWEDVIKELPEAGVRGRVQFYSGQ</sequence>
<feature type="compositionally biased region" description="Polar residues" evidence="1">
    <location>
        <begin position="835"/>
        <end position="856"/>
    </location>
</feature>
<protein>
    <submittedName>
        <fullName evidence="3">Dentin sialophosphoprotein isoform X1</fullName>
    </submittedName>
</protein>